<dbReference type="CDD" id="cd02440">
    <property type="entry name" value="AdoMet_MTases"/>
    <property type="match status" value="1"/>
</dbReference>
<dbReference type="InterPro" id="IPR041698">
    <property type="entry name" value="Methyltransf_25"/>
</dbReference>
<dbReference type="EnsemblFungi" id="CEF88554">
    <property type="protein sequence ID" value="CEF88554"/>
    <property type="gene ID" value="FGRRES_05672"/>
</dbReference>
<reference evidence="3 5" key="3">
    <citation type="journal article" date="2015" name="BMC Genomics">
        <title>The completed genome sequence of the pathogenic ascomycete fungus Fusarium graminearum.</title>
        <authorList>
            <person name="King R."/>
            <person name="Urban M."/>
            <person name="Hammond-Kosack M.C."/>
            <person name="Hassani-Pak K."/>
            <person name="Hammond-Kosack K.E."/>
        </authorList>
    </citation>
    <scope>NUCLEOTIDE SEQUENCE [LARGE SCALE GENOMIC DNA]</scope>
    <source>
        <strain evidence="5">ATCC MYA-4620 / CBS 123657 / FGSC 9075 / NRRL 31084 / PH-1</strain>
        <strain evidence="3">PH-1</strain>
    </source>
</reference>
<feature type="domain" description="Methyltransferase" evidence="2">
    <location>
        <begin position="61"/>
        <end position="163"/>
    </location>
</feature>
<dbReference type="InParanoid" id="I1RNT3"/>
<dbReference type="PANTHER" id="PTHR43591">
    <property type="entry name" value="METHYLTRANSFERASE"/>
    <property type="match status" value="1"/>
</dbReference>
<dbReference type="Gene3D" id="3.40.50.150">
    <property type="entry name" value="Vaccinia Virus protein VP39"/>
    <property type="match status" value="1"/>
</dbReference>
<dbReference type="eggNOG" id="ENOG502S4V1">
    <property type="taxonomic scope" value="Eukaryota"/>
</dbReference>
<evidence type="ECO:0000259" key="2">
    <source>
        <dbReference type="Pfam" id="PF13649"/>
    </source>
</evidence>
<accession>A0A098E4J7</accession>
<reference evidence="4 5" key="1">
    <citation type="journal article" date="2007" name="Science">
        <title>The Fusarium graminearum genome reveals a link between localized polymorphism and pathogen specialization.</title>
        <authorList>
            <person name="Cuomo C.A."/>
            <person name="Gueldener U."/>
            <person name="Xu J.-R."/>
            <person name="Trail F."/>
            <person name="Turgeon B.G."/>
            <person name="Di Pietro A."/>
            <person name="Walton J.D."/>
            <person name="Ma L.-J."/>
            <person name="Baker S.E."/>
            <person name="Rep M."/>
            <person name="Adam G."/>
            <person name="Antoniw J."/>
            <person name="Baldwin T."/>
            <person name="Calvo S.E."/>
            <person name="Chang Y.-L."/>
            <person name="DeCaprio D."/>
            <person name="Gale L.R."/>
            <person name="Gnerre S."/>
            <person name="Goswami R.S."/>
            <person name="Hammond-Kosack K."/>
            <person name="Harris L.J."/>
            <person name="Hilburn K."/>
            <person name="Kennell J.C."/>
            <person name="Kroken S."/>
            <person name="Magnuson J.K."/>
            <person name="Mannhaupt G."/>
            <person name="Mauceli E.W."/>
            <person name="Mewes H.-W."/>
            <person name="Mitterbauer R."/>
            <person name="Muehlbauer G."/>
            <person name="Muensterkoetter M."/>
            <person name="Nelson D."/>
            <person name="O'Donnell K."/>
            <person name="Ouellet T."/>
            <person name="Qi W."/>
            <person name="Quesneville H."/>
            <person name="Roncero M.I.G."/>
            <person name="Seong K.-Y."/>
            <person name="Tetko I.V."/>
            <person name="Urban M."/>
            <person name="Waalwijk C."/>
            <person name="Ward T.J."/>
            <person name="Yao J."/>
            <person name="Birren B.W."/>
            <person name="Kistler H.C."/>
        </authorList>
    </citation>
    <scope>NUCLEOTIDE SEQUENCE [LARGE SCALE GENOMIC DNA]</scope>
    <source>
        <strain evidence="5">ATCC MYA-4620 / CBS 123657 / FGSC 9075 / NRRL 31084 / PH-1</strain>
        <strain evidence="4">PH-1 / ATCC MYA-4620 / FGSC 9075 / NRRL 31084</strain>
    </source>
</reference>
<dbReference type="OrthoDB" id="2013972at2759"/>
<dbReference type="EMBL" id="HG970334">
    <property type="protein sequence ID" value="CEF88554.1"/>
    <property type="molecule type" value="Genomic_DNA"/>
</dbReference>
<accession>I1RNT3</accession>
<comment type="similarity">
    <text evidence="1">Belongs to the methyltransferase superfamily. LaeA methyltransferase family.</text>
</comment>
<dbReference type="RefSeq" id="XP_011324243.1">
    <property type="nucleotide sequence ID" value="XM_011325941.1"/>
</dbReference>
<dbReference type="InterPro" id="IPR029063">
    <property type="entry name" value="SAM-dependent_MTases_sf"/>
</dbReference>
<evidence type="ECO:0000313" key="3">
    <source>
        <dbReference type="EMBL" id="CEF88554.1"/>
    </source>
</evidence>
<dbReference type="SUPFAM" id="SSF53335">
    <property type="entry name" value="S-adenosyl-L-methionine-dependent methyltransferases"/>
    <property type="match status" value="1"/>
</dbReference>
<sequence>MATTNVDPALKTLSELYNTMDKDSLETQMIYVSQTLMPRLIKTLPPQMGISEKTSTPVTFLDNACGSGVLTDAVQKTLSKDVLDKSIFISADAADGMIAIAKKRLGPEGWVNTEIKKLDATNTQLADNSFTHVGVGLALHLIPKPDAVLAGATDCKRILKPGGIFGATTFHKENSFWVPDMRSAFASFPFEAPMPDVMPMQVHDQGEWTNPAWIESHLKEQGFQDVRVTVDHDKYFLRSAEEYMLQCGMMLGWVINTWWSEEMRREHPLDEVKELLRRHLEEKYDGKGWYIEFKVICMTGRVELDGVGKELGGLS</sequence>
<organism evidence="3 5">
    <name type="scientific">Gibberella zeae (strain ATCC MYA-4620 / CBS 123657 / FGSC 9075 / NRRL 31084 / PH-1)</name>
    <name type="common">Wheat head blight fungus</name>
    <name type="synonym">Fusarium graminearum</name>
    <dbReference type="NCBI Taxonomy" id="229533"/>
    <lineage>
        <taxon>Eukaryota</taxon>
        <taxon>Fungi</taxon>
        <taxon>Dikarya</taxon>
        <taxon>Ascomycota</taxon>
        <taxon>Pezizomycotina</taxon>
        <taxon>Sordariomycetes</taxon>
        <taxon>Hypocreomycetidae</taxon>
        <taxon>Hypocreales</taxon>
        <taxon>Nectriaceae</taxon>
        <taxon>Fusarium</taxon>
    </lineage>
</organism>
<dbReference type="VEuPathDB" id="FungiDB:FGRAMPH1_01G18479"/>
<dbReference type="KEGG" id="fgr:FGSG_05672"/>
<evidence type="ECO:0000313" key="5">
    <source>
        <dbReference type="Proteomes" id="UP000070720"/>
    </source>
</evidence>
<name>I1RNT3_GIBZE</name>
<dbReference type="AlphaFoldDB" id="I1RNT3"/>
<reference evidence="4" key="4">
    <citation type="submission" date="2017-01" db="UniProtKB">
        <authorList>
            <consortium name="EnsemblFungi"/>
        </authorList>
    </citation>
    <scope>IDENTIFICATION</scope>
    <source>
        <strain evidence="4">PH-1 / ATCC MYA-4620 / FGSC 9075 / NRRL 31084</strain>
    </source>
</reference>
<dbReference type="Pfam" id="PF13649">
    <property type="entry name" value="Methyltransf_25"/>
    <property type="match status" value="1"/>
</dbReference>
<evidence type="ECO:0000313" key="4">
    <source>
        <dbReference type="EnsemblFungi" id="CEF88554"/>
    </source>
</evidence>
<keyword evidence="5" id="KW-1185">Reference proteome</keyword>
<protein>
    <submittedName>
        <fullName evidence="3">Chromosome 3, complete genome</fullName>
    </submittedName>
</protein>
<reference evidence="4 5" key="2">
    <citation type="journal article" date="2010" name="Nature">
        <title>Comparative genomics reveals mobile pathogenicity chromosomes in Fusarium.</title>
        <authorList>
            <person name="Ma L.J."/>
            <person name="van der Does H.C."/>
            <person name="Borkovich K.A."/>
            <person name="Coleman J.J."/>
            <person name="Daboussi M.J."/>
            <person name="Di Pietro A."/>
            <person name="Dufresne M."/>
            <person name="Freitag M."/>
            <person name="Grabherr M."/>
            <person name="Henrissat B."/>
            <person name="Houterman P.M."/>
            <person name="Kang S."/>
            <person name="Shim W.B."/>
            <person name="Woloshuk C."/>
            <person name="Xie X."/>
            <person name="Xu J.R."/>
            <person name="Antoniw J."/>
            <person name="Baker S.E."/>
            <person name="Bluhm B.H."/>
            <person name="Breakspear A."/>
            <person name="Brown D.W."/>
            <person name="Butchko R.A."/>
            <person name="Chapman S."/>
            <person name="Coulson R."/>
            <person name="Coutinho P.M."/>
            <person name="Danchin E.G."/>
            <person name="Diener A."/>
            <person name="Gale L.R."/>
            <person name="Gardiner D.M."/>
            <person name="Goff S."/>
            <person name="Hammond-Kosack K.E."/>
            <person name="Hilburn K."/>
            <person name="Hua-Van A."/>
            <person name="Jonkers W."/>
            <person name="Kazan K."/>
            <person name="Kodira C.D."/>
            <person name="Koehrsen M."/>
            <person name="Kumar L."/>
            <person name="Lee Y.H."/>
            <person name="Li L."/>
            <person name="Manners J.M."/>
            <person name="Miranda-Saavedra D."/>
            <person name="Mukherjee M."/>
            <person name="Park G."/>
            <person name="Park J."/>
            <person name="Park S.Y."/>
            <person name="Proctor R.H."/>
            <person name="Regev A."/>
            <person name="Ruiz-Roldan M.C."/>
            <person name="Sain D."/>
            <person name="Sakthikumar S."/>
            <person name="Sykes S."/>
            <person name="Schwartz D.C."/>
            <person name="Turgeon B.G."/>
            <person name="Wapinski I."/>
            <person name="Yoder O."/>
            <person name="Young S."/>
            <person name="Zeng Q."/>
            <person name="Zhou S."/>
            <person name="Galagan J."/>
            <person name="Cuomo C.A."/>
            <person name="Kistler H.C."/>
            <person name="Rep M."/>
        </authorList>
    </citation>
    <scope>GENOME REANNOTATION</scope>
    <source>
        <strain evidence="5">ATCC MYA-4620 / CBS 123657 / FGSC 9075 / NRRL 31084 / PH-1</strain>
        <strain evidence="4">PH-1 / ATCC MYA-4620 / FGSC 9075 / NRRL 31084</strain>
    </source>
</reference>
<evidence type="ECO:0000256" key="1">
    <source>
        <dbReference type="ARBA" id="ARBA00038158"/>
    </source>
</evidence>
<proteinExistence type="inferred from homology"/>
<dbReference type="Proteomes" id="UP000070720">
    <property type="component" value="Chromosome 3"/>
</dbReference>
<gene>
    <name evidence="4" type="primary">FG05672.1</name>
    <name evidence="3" type="ORF">FGRAMPH1_01T18479</name>
</gene>
<dbReference type="HOGENOM" id="CLU_065416_0_0_1"/>